<dbReference type="Proteomes" id="UP000189580">
    <property type="component" value="Chromosome b"/>
</dbReference>
<reference evidence="2 3" key="1">
    <citation type="submission" date="2016-02" db="EMBL/GenBank/DDBJ databases">
        <title>Complete genome sequence and transcriptome regulation of the pentose utilising yeast Sugiyamaella lignohabitans.</title>
        <authorList>
            <person name="Bellasio M."/>
            <person name="Peymann A."/>
            <person name="Valli M."/>
            <person name="Sipitzky M."/>
            <person name="Graf A."/>
            <person name="Sauer M."/>
            <person name="Marx H."/>
            <person name="Mattanovich D."/>
        </authorList>
    </citation>
    <scope>NUCLEOTIDE SEQUENCE [LARGE SCALE GENOMIC DNA]</scope>
    <source>
        <strain evidence="2 3">CBS 10342</strain>
    </source>
</reference>
<evidence type="ECO:0000313" key="3">
    <source>
        <dbReference type="Proteomes" id="UP000189580"/>
    </source>
</evidence>
<evidence type="ECO:0000256" key="1">
    <source>
        <dbReference type="SAM" id="MobiDB-lite"/>
    </source>
</evidence>
<protein>
    <submittedName>
        <fullName evidence="2">Uncharacterized protein</fullName>
    </submittedName>
</protein>
<organism evidence="2 3">
    <name type="scientific">Sugiyamaella lignohabitans</name>
    <dbReference type="NCBI Taxonomy" id="796027"/>
    <lineage>
        <taxon>Eukaryota</taxon>
        <taxon>Fungi</taxon>
        <taxon>Dikarya</taxon>
        <taxon>Ascomycota</taxon>
        <taxon>Saccharomycotina</taxon>
        <taxon>Dipodascomycetes</taxon>
        <taxon>Dipodascales</taxon>
        <taxon>Trichomonascaceae</taxon>
        <taxon>Sugiyamaella</taxon>
    </lineage>
</organism>
<name>A0A167FU86_9ASCO</name>
<proteinExistence type="predicted"/>
<evidence type="ECO:0000313" key="2">
    <source>
        <dbReference type="EMBL" id="ANB15709.1"/>
    </source>
</evidence>
<sequence length="168" mass="19506">MKRFQEAMKDLNGEVSDDGDDEWTDIKKTKEVKSTKVSEEVSSEKDSDDEPEGESWAGFDSESRPNGILKKKQTFDDDDDGTVVVTIEDLSEPLHIDKYVDVDKSESVLEGSINRAQEYAKFVLKDEKKKPQQSKPKKKFRYLTKVERKAHVSKERSRNRQKRDKFKK</sequence>
<feature type="compositionally biased region" description="Basic and acidic residues" evidence="1">
    <location>
        <begin position="24"/>
        <end position="45"/>
    </location>
</feature>
<feature type="compositionally biased region" description="Basic and acidic residues" evidence="1">
    <location>
        <begin position="147"/>
        <end position="158"/>
    </location>
</feature>
<dbReference type="GeneID" id="30035360"/>
<gene>
    <name evidence="2" type="ORF">AWJ20_3348</name>
</gene>
<feature type="compositionally biased region" description="Basic residues" evidence="1">
    <location>
        <begin position="159"/>
        <end position="168"/>
    </location>
</feature>
<dbReference type="KEGG" id="slb:AWJ20_3348"/>
<accession>A0A167FU86</accession>
<feature type="region of interest" description="Disordered" evidence="1">
    <location>
        <begin position="147"/>
        <end position="168"/>
    </location>
</feature>
<dbReference type="OrthoDB" id="551633at2759"/>
<dbReference type="RefSeq" id="XP_018738186.1">
    <property type="nucleotide sequence ID" value="XM_018880359.1"/>
</dbReference>
<feature type="region of interest" description="Disordered" evidence="1">
    <location>
        <begin position="1"/>
        <end position="76"/>
    </location>
</feature>
<feature type="compositionally biased region" description="Basic and acidic residues" evidence="1">
    <location>
        <begin position="1"/>
        <end position="12"/>
    </location>
</feature>
<dbReference type="AlphaFoldDB" id="A0A167FU86"/>
<keyword evidence="3" id="KW-1185">Reference proteome</keyword>
<dbReference type="EMBL" id="CP014503">
    <property type="protein sequence ID" value="ANB15709.1"/>
    <property type="molecule type" value="Genomic_DNA"/>
</dbReference>